<accession>W7TCR6</accession>
<dbReference type="AlphaFoldDB" id="W7TCR6"/>
<evidence type="ECO:0000256" key="7">
    <source>
        <dbReference type="ARBA" id="ARBA00023242"/>
    </source>
</evidence>
<keyword evidence="6" id="KW-0733">Signal recognition particle</keyword>
<comment type="similarity">
    <text evidence="3">Belongs to the SRP68 family.</text>
</comment>
<comment type="subcellular location">
    <subcellularLocation>
        <location evidence="1">Cytoplasm</location>
    </subcellularLocation>
    <subcellularLocation>
        <location evidence="2">Nucleus</location>
        <location evidence="2">Nucleolus</location>
    </subcellularLocation>
</comment>
<sequence length="242" mass="27001">MAADNHIHEDESNDAVTPFGAPSSSVPSSLLDLPLHHMLRTLQLQHGLRHGDYQRYRHYLNRRLARLRKGVNATHRGGKAFESKNVHSLAYLEGDSSALKKEHLLLVLLNAERAFAMHLQQDAAGNQHMPSYVRSHLLRRLRRAGVWAARLLGVDGGRGRCGAGRVGPRFSEATHRILYSQPVGRAGFVGGARLVSKQGRRGSPVGTLLSVQFGGGLFRRLCQLIWRDLKILILEDQNMKFN</sequence>
<gene>
    <name evidence="11" type="ORF">Naga_100628g7</name>
</gene>
<dbReference type="PANTHER" id="PTHR12860:SF0">
    <property type="entry name" value="SIGNAL RECOGNITION PARTICLE SUBUNIT SRP68"/>
    <property type="match status" value="1"/>
</dbReference>
<evidence type="ECO:0000313" key="11">
    <source>
        <dbReference type="EMBL" id="EWM24805.1"/>
    </source>
</evidence>
<evidence type="ECO:0000256" key="10">
    <source>
        <dbReference type="SAM" id="MobiDB-lite"/>
    </source>
</evidence>
<reference evidence="11 12" key="1">
    <citation type="journal article" date="2014" name="Mol. Plant">
        <title>Chromosome Scale Genome Assembly and Transcriptome Profiling of Nannochloropsis gaditana in Nitrogen Depletion.</title>
        <authorList>
            <person name="Corteggiani Carpinelli E."/>
            <person name="Telatin A."/>
            <person name="Vitulo N."/>
            <person name="Forcato C."/>
            <person name="D'Angelo M."/>
            <person name="Schiavon R."/>
            <person name="Vezzi A."/>
            <person name="Giacometti G.M."/>
            <person name="Morosinotto T."/>
            <person name="Valle G."/>
        </authorList>
    </citation>
    <scope>NUCLEOTIDE SEQUENCE [LARGE SCALE GENOMIC DNA]</scope>
    <source>
        <strain evidence="11 12">B-31</strain>
    </source>
</reference>
<dbReference type="Gene3D" id="1.10.3450.40">
    <property type="entry name" value="Signal recognition particle, SRP68 subunit, RNA-binding domain"/>
    <property type="match status" value="1"/>
</dbReference>
<dbReference type="Pfam" id="PF16969">
    <property type="entry name" value="SRP68"/>
    <property type="match status" value="1"/>
</dbReference>
<organism evidence="11 12">
    <name type="scientific">Nannochloropsis gaditana</name>
    <dbReference type="NCBI Taxonomy" id="72520"/>
    <lineage>
        <taxon>Eukaryota</taxon>
        <taxon>Sar</taxon>
        <taxon>Stramenopiles</taxon>
        <taxon>Ochrophyta</taxon>
        <taxon>Eustigmatophyceae</taxon>
        <taxon>Eustigmatales</taxon>
        <taxon>Monodopsidaceae</taxon>
        <taxon>Nannochloropsis</taxon>
    </lineage>
</organism>
<keyword evidence="7" id="KW-0539">Nucleus</keyword>
<keyword evidence="8" id="KW-0687">Ribonucleoprotein</keyword>
<keyword evidence="4" id="KW-0963">Cytoplasm</keyword>
<dbReference type="EMBL" id="AZIL01001104">
    <property type="protein sequence ID" value="EWM24805.1"/>
    <property type="molecule type" value="Genomic_DNA"/>
</dbReference>
<feature type="compositionally biased region" description="Basic and acidic residues" evidence="10">
    <location>
        <begin position="1"/>
        <end position="10"/>
    </location>
</feature>
<dbReference type="GO" id="GO:0006614">
    <property type="term" value="P:SRP-dependent cotranslational protein targeting to membrane"/>
    <property type="evidence" value="ECO:0007669"/>
    <property type="project" value="InterPro"/>
</dbReference>
<dbReference type="GO" id="GO:0030942">
    <property type="term" value="F:endoplasmic reticulum signal peptide binding"/>
    <property type="evidence" value="ECO:0007669"/>
    <property type="project" value="InterPro"/>
</dbReference>
<dbReference type="GO" id="GO:0005047">
    <property type="term" value="F:signal recognition particle binding"/>
    <property type="evidence" value="ECO:0007669"/>
    <property type="project" value="InterPro"/>
</dbReference>
<name>W7TCR6_9STRA</name>
<evidence type="ECO:0000256" key="4">
    <source>
        <dbReference type="ARBA" id="ARBA00022490"/>
    </source>
</evidence>
<feature type="region of interest" description="Disordered" evidence="10">
    <location>
        <begin position="1"/>
        <end position="21"/>
    </location>
</feature>
<evidence type="ECO:0000256" key="9">
    <source>
        <dbReference type="ARBA" id="ARBA00029498"/>
    </source>
</evidence>
<dbReference type="InterPro" id="IPR038253">
    <property type="entry name" value="SRP68_N_sf"/>
</dbReference>
<comment type="caution">
    <text evidence="11">The sequence shown here is derived from an EMBL/GenBank/DDBJ whole genome shotgun (WGS) entry which is preliminary data.</text>
</comment>
<dbReference type="OrthoDB" id="10255118at2759"/>
<protein>
    <recommendedName>
        <fullName evidence="9">Signal recognition particle subunit SRP68</fullName>
    </recommendedName>
</protein>
<dbReference type="InterPro" id="IPR026258">
    <property type="entry name" value="SRP68"/>
</dbReference>
<evidence type="ECO:0000256" key="8">
    <source>
        <dbReference type="ARBA" id="ARBA00023274"/>
    </source>
</evidence>
<evidence type="ECO:0000313" key="12">
    <source>
        <dbReference type="Proteomes" id="UP000019335"/>
    </source>
</evidence>
<evidence type="ECO:0000256" key="1">
    <source>
        <dbReference type="ARBA" id="ARBA00004496"/>
    </source>
</evidence>
<evidence type="ECO:0000256" key="3">
    <source>
        <dbReference type="ARBA" id="ARBA00009352"/>
    </source>
</evidence>
<keyword evidence="12" id="KW-1185">Reference proteome</keyword>
<dbReference type="Proteomes" id="UP000019335">
    <property type="component" value="Chromosome 12"/>
</dbReference>
<dbReference type="PANTHER" id="PTHR12860">
    <property type="entry name" value="SIGNAL RECOGNITION PARTICLE 68 KDA PROTEIN"/>
    <property type="match status" value="1"/>
</dbReference>
<dbReference type="GO" id="GO:0005786">
    <property type="term" value="C:signal recognition particle, endoplasmic reticulum targeting"/>
    <property type="evidence" value="ECO:0007669"/>
    <property type="project" value="UniProtKB-KW"/>
</dbReference>
<keyword evidence="5" id="KW-0694">RNA-binding</keyword>
<proteinExistence type="inferred from homology"/>
<dbReference type="GO" id="GO:0005730">
    <property type="term" value="C:nucleolus"/>
    <property type="evidence" value="ECO:0007669"/>
    <property type="project" value="UniProtKB-SubCell"/>
</dbReference>
<evidence type="ECO:0000256" key="2">
    <source>
        <dbReference type="ARBA" id="ARBA00004604"/>
    </source>
</evidence>
<dbReference type="GO" id="GO:0008312">
    <property type="term" value="F:7S RNA binding"/>
    <property type="evidence" value="ECO:0007669"/>
    <property type="project" value="InterPro"/>
</dbReference>
<evidence type="ECO:0000256" key="6">
    <source>
        <dbReference type="ARBA" id="ARBA00023135"/>
    </source>
</evidence>
<evidence type="ECO:0000256" key="5">
    <source>
        <dbReference type="ARBA" id="ARBA00022884"/>
    </source>
</evidence>